<evidence type="ECO:0000256" key="5">
    <source>
        <dbReference type="SAM" id="Phobius"/>
    </source>
</evidence>
<feature type="transmembrane region" description="Helical" evidence="5">
    <location>
        <begin position="135"/>
        <end position="152"/>
    </location>
</feature>
<evidence type="ECO:0000256" key="3">
    <source>
        <dbReference type="ARBA" id="ARBA00022989"/>
    </source>
</evidence>
<dbReference type="OrthoDB" id="5293641at2"/>
<evidence type="ECO:0000313" key="8">
    <source>
        <dbReference type="Proteomes" id="UP000233597"/>
    </source>
</evidence>
<dbReference type="Pfam" id="PF07298">
    <property type="entry name" value="NnrU"/>
    <property type="match status" value="1"/>
</dbReference>
<sequence length="217" mass="24243">MTWFFVSIFAFLAGHMVPGMFRRQLVARLGSPLYLFAFSIISIGLLVWVIGAELQADYIALWPYDPRARWVPLVAMLPVCWLWVAAIRQPCPLSIGRARDYDPTHPGINRFTRHPLLLGVFIWGCAHLFPNGHLAALIFFGGSALFALLGMARMEKMRLRHLGADEFARLSAGTRRFDLAGLFNGGLDWRDVLGGIILYGAILALHPLVLGRDPLAF</sequence>
<reference evidence="7 8" key="1">
    <citation type="submission" date="2017-09" db="EMBL/GenBank/DDBJ databases">
        <title>Biodiversity and function of Thalassospira species in the particle-attached aromatic-hydrocarbon-degrading consortia from the surface seawater of the South China Sea.</title>
        <authorList>
            <person name="Dong C."/>
            <person name="Liu R."/>
            <person name="Shao Z."/>
        </authorList>
    </citation>
    <scope>NUCLEOTIDE SEQUENCE [LARGE SCALE GENOMIC DNA]</scope>
    <source>
        <strain evidence="7 8">CSC1P2</strain>
    </source>
</reference>
<gene>
    <name evidence="7" type="ORF">COO20_25410</name>
</gene>
<organism evidence="7 8">
    <name type="scientific">Thalassospira marina</name>
    <dbReference type="NCBI Taxonomy" id="2048283"/>
    <lineage>
        <taxon>Bacteria</taxon>
        <taxon>Pseudomonadati</taxon>
        <taxon>Pseudomonadota</taxon>
        <taxon>Alphaproteobacteria</taxon>
        <taxon>Rhodospirillales</taxon>
        <taxon>Thalassospiraceae</taxon>
        <taxon>Thalassospira</taxon>
    </lineage>
</organism>
<accession>A0A2N3KBR9</accession>
<evidence type="ECO:0000256" key="4">
    <source>
        <dbReference type="ARBA" id="ARBA00023136"/>
    </source>
</evidence>
<feature type="transmembrane region" description="Helical" evidence="5">
    <location>
        <begin position="70"/>
        <end position="90"/>
    </location>
</feature>
<evidence type="ECO:0000313" key="7">
    <source>
        <dbReference type="EMBL" id="PKR48008.1"/>
    </source>
</evidence>
<keyword evidence="3 5" id="KW-1133">Transmembrane helix</keyword>
<dbReference type="Proteomes" id="UP000233597">
    <property type="component" value="Unassembled WGS sequence"/>
</dbReference>
<keyword evidence="2 5" id="KW-0812">Transmembrane</keyword>
<dbReference type="AlphaFoldDB" id="A0A2N3KBR9"/>
<dbReference type="RefSeq" id="WP_101271709.1">
    <property type="nucleotide sequence ID" value="NZ_NWTK01000026.1"/>
</dbReference>
<feature type="domain" description="NnrU" evidence="6">
    <location>
        <begin position="6"/>
        <end position="213"/>
    </location>
</feature>
<comment type="caution">
    <text evidence="7">The sequence shown here is derived from an EMBL/GenBank/DDBJ whole genome shotgun (WGS) entry which is preliminary data.</text>
</comment>
<protein>
    <submittedName>
        <fullName evidence="7">NnrU family protein</fullName>
    </submittedName>
</protein>
<dbReference type="Gene3D" id="1.20.120.1630">
    <property type="match status" value="1"/>
</dbReference>
<dbReference type="InterPro" id="IPR009915">
    <property type="entry name" value="NnrU_dom"/>
</dbReference>
<evidence type="ECO:0000256" key="2">
    <source>
        <dbReference type="ARBA" id="ARBA00022692"/>
    </source>
</evidence>
<dbReference type="EMBL" id="NWTK01000026">
    <property type="protein sequence ID" value="PKR48008.1"/>
    <property type="molecule type" value="Genomic_DNA"/>
</dbReference>
<feature type="transmembrane region" description="Helical" evidence="5">
    <location>
        <begin position="192"/>
        <end position="210"/>
    </location>
</feature>
<evidence type="ECO:0000256" key="1">
    <source>
        <dbReference type="ARBA" id="ARBA00004141"/>
    </source>
</evidence>
<proteinExistence type="predicted"/>
<name>A0A2N3KBR9_9PROT</name>
<evidence type="ECO:0000259" key="6">
    <source>
        <dbReference type="Pfam" id="PF07298"/>
    </source>
</evidence>
<dbReference type="GO" id="GO:0016020">
    <property type="term" value="C:membrane"/>
    <property type="evidence" value="ECO:0007669"/>
    <property type="project" value="UniProtKB-SubCell"/>
</dbReference>
<feature type="transmembrane region" description="Helical" evidence="5">
    <location>
        <begin position="33"/>
        <end position="50"/>
    </location>
</feature>
<feature type="transmembrane region" description="Helical" evidence="5">
    <location>
        <begin position="6"/>
        <end position="21"/>
    </location>
</feature>
<feature type="transmembrane region" description="Helical" evidence="5">
    <location>
        <begin position="111"/>
        <end position="129"/>
    </location>
</feature>
<comment type="subcellular location">
    <subcellularLocation>
        <location evidence="1">Membrane</location>
        <topology evidence="1">Multi-pass membrane protein</topology>
    </subcellularLocation>
</comment>
<keyword evidence="4 5" id="KW-0472">Membrane</keyword>